<evidence type="ECO:0000313" key="2">
    <source>
        <dbReference type="Proteomes" id="UP000299102"/>
    </source>
</evidence>
<proteinExistence type="predicted"/>
<reference evidence="1 2" key="1">
    <citation type="journal article" date="2019" name="Commun. Biol.">
        <title>The bagworm genome reveals a unique fibroin gene that provides high tensile strength.</title>
        <authorList>
            <person name="Kono N."/>
            <person name="Nakamura H."/>
            <person name="Ohtoshi R."/>
            <person name="Tomita M."/>
            <person name="Numata K."/>
            <person name="Arakawa K."/>
        </authorList>
    </citation>
    <scope>NUCLEOTIDE SEQUENCE [LARGE SCALE GENOMIC DNA]</scope>
</reference>
<dbReference type="EMBL" id="BGZK01000263">
    <property type="protein sequence ID" value="GBP32668.1"/>
    <property type="molecule type" value="Genomic_DNA"/>
</dbReference>
<accession>A0A4C1V1J2</accession>
<dbReference type="Proteomes" id="UP000299102">
    <property type="component" value="Unassembled WGS sequence"/>
</dbReference>
<gene>
    <name evidence="1" type="ORF">EVAR_16830_1</name>
</gene>
<comment type="caution">
    <text evidence="1">The sequence shown here is derived from an EMBL/GenBank/DDBJ whole genome shotgun (WGS) entry which is preliminary data.</text>
</comment>
<protein>
    <submittedName>
        <fullName evidence="1">Uncharacterized protein</fullName>
    </submittedName>
</protein>
<sequence length="71" mass="7730">MPVRGTVRLSRSRIRVVCQRRRAPGRHANVGALPGGPLIGNAVEKKEECWTCALHHSQAIQSGRVSCVVLC</sequence>
<keyword evidence="2" id="KW-1185">Reference proteome</keyword>
<evidence type="ECO:0000313" key="1">
    <source>
        <dbReference type="EMBL" id="GBP32668.1"/>
    </source>
</evidence>
<name>A0A4C1V1J2_EUMVA</name>
<dbReference type="AlphaFoldDB" id="A0A4C1V1J2"/>
<organism evidence="1 2">
    <name type="scientific">Eumeta variegata</name>
    <name type="common">Bagworm moth</name>
    <name type="synonym">Eumeta japonica</name>
    <dbReference type="NCBI Taxonomy" id="151549"/>
    <lineage>
        <taxon>Eukaryota</taxon>
        <taxon>Metazoa</taxon>
        <taxon>Ecdysozoa</taxon>
        <taxon>Arthropoda</taxon>
        <taxon>Hexapoda</taxon>
        <taxon>Insecta</taxon>
        <taxon>Pterygota</taxon>
        <taxon>Neoptera</taxon>
        <taxon>Endopterygota</taxon>
        <taxon>Lepidoptera</taxon>
        <taxon>Glossata</taxon>
        <taxon>Ditrysia</taxon>
        <taxon>Tineoidea</taxon>
        <taxon>Psychidae</taxon>
        <taxon>Oiketicinae</taxon>
        <taxon>Eumeta</taxon>
    </lineage>
</organism>